<name>A0A8H6MTE1_9PEZI</name>
<evidence type="ECO:0000256" key="2">
    <source>
        <dbReference type="ARBA" id="ARBA00010617"/>
    </source>
</evidence>
<reference evidence="9" key="1">
    <citation type="journal article" date="2020" name="Phytopathology">
        <title>Genome Sequence Resources of Colletotrichum truncatum, C. plurivorum, C. musicola, and C. sojae: Four Species Pathogenic to Soybean (Glycine max).</title>
        <authorList>
            <person name="Rogerio F."/>
            <person name="Boufleur T.R."/>
            <person name="Ciampi-Guillardi M."/>
            <person name="Sukno S.A."/>
            <person name="Thon M.R."/>
            <person name="Massola Junior N.S."/>
            <person name="Baroncelli R."/>
        </authorList>
    </citation>
    <scope>NUCLEOTIDE SEQUENCE</scope>
    <source>
        <strain evidence="9">LFN0074</strain>
    </source>
</reference>
<dbReference type="Proteomes" id="UP000639643">
    <property type="component" value="Unassembled WGS sequence"/>
</dbReference>
<dbReference type="OrthoDB" id="4834362at2759"/>
<accession>A0A8H6MTE1</accession>
<gene>
    <name evidence="9" type="ORF">CMUS01_13884</name>
</gene>
<evidence type="ECO:0000256" key="5">
    <source>
        <dbReference type="ARBA" id="ARBA00023002"/>
    </source>
</evidence>
<evidence type="ECO:0000256" key="6">
    <source>
        <dbReference type="ARBA" id="ARBA00023004"/>
    </source>
</evidence>
<dbReference type="PANTHER" id="PTHR46206:SF2">
    <property type="entry name" value="CYTOCHROME P450 MONOOXYGENASE AUSG-RELATED"/>
    <property type="match status" value="1"/>
</dbReference>
<sequence>MGFGHGMHSCPGRFFAGNEAKVMIAHLLLKYDLKFAEGQKPKLAEFGFMCQSDSSVKVSVRRRQEEIDMSAQES</sequence>
<proteinExistence type="inferred from homology"/>
<dbReference type="GO" id="GO:0020037">
    <property type="term" value="F:heme binding"/>
    <property type="evidence" value="ECO:0007669"/>
    <property type="project" value="InterPro"/>
</dbReference>
<evidence type="ECO:0000256" key="8">
    <source>
        <dbReference type="RuleBase" id="RU000461"/>
    </source>
</evidence>
<dbReference type="InterPro" id="IPR036396">
    <property type="entry name" value="Cyt_P450_sf"/>
</dbReference>
<comment type="similarity">
    <text evidence="2 8">Belongs to the cytochrome P450 family.</text>
</comment>
<comment type="cofactor">
    <cofactor evidence="1">
        <name>heme</name>
        <dbReference type="ChEBI" id="CHEBI:30413"/>
    </cofactor>
</comment>
<evidence type="ECO:0000313" key="9">
    <source>
        <dbReference type="EMBL" id="KAF6808442.1"/>
    </source>
</evidence>
<evidence type="ECO:0000256" key="1">
    <source>
        <dbReference type="ARBA" id="ARBA00001971"/>
    </source>
</evidence>
<dbReference type="PROSITE" id="PS00086">
    <property type="entry name" value="CYTOCHROME_P450"/>
    <property type="match status" value="1"/>
</dbReference>
<keyword evidence="6 8" id="KW-0408">Iron</keyword>
<comment type="caution">
    <text evidence="9">The sequence shown here is derived from an EMBL/GenBank/DDBJ whole genome shotgun (WGS) entry which is preliminary data.</text>
</comment>
<keyword evidence="4 8" id="KW-0479">Metal-binding</keyword>
<dbReference type="Gene3D" id="1.10.630.10">
    <property type="entry name" value="Cytochrome P450"/>
    <property type="match status" value="1"/>
</dbReference>
<dbReference type="GO" id="GO:0005506">
    <property type="term" value="F:iron ion binding"/>
    <property type="evidence" value="ECO:0007669"/>
    <property type="project" value="InterPro"/>
</dbReference>
<dbReference type="InterPro" id="IPR001128">
    <property type="entry name" value="Cyt_P450"/>
</dbReference>
<keyword evidence="10" id="KW-1185">Reference proteome</keyword>
<dbReference type="GO" id="GO:0016705">
    <property type="term" value="F:oxidoreductase activity, acting on paired donors, with incorporation or reduction of molecular oxygen"/>
    <property type="evidence" value="ECO:0007669"/>
    <property type="project" value="InterPro"/>
</dbReference>
<evidence type="ECO:0000256" key="4">
    <source>
        <dbReference type="ARBA" id="ARBA00022723"/>
    </source>
</evidence>
<dbReference type="PANTHER" id="PTHR46206">
    <property type="entry name" value="CYTOCHROME P450"/>
    <property type="match status" value="1"/>
</dbReference>
<organism evidence="9 10">
    <name type="scientific">Colletotrichum musicola</name>
    <dbReference type="NCBI Taxonomy" id="2175873"/>
    <lineage>
        <taxon>Eukaryota</taxon>
        <taxon>Fungi</taxon>
        <taxon>Dikarya</taxon>
        <taxon>Ascomycota</taxon>
        <taxon>Pezizomycotina</taxon>
        <taxon>Sordariomycetes</taxon>
        <taxon>Hypocreomycetidae</taxon>
        <taxon>Glomerellales</taxon>
        <taxon>Glomerellaceae</taxon>
        <taxon>Colletotrichum</taxon>
        <taxon>Colletotrichum orchidearum species complex</taxon>
    </lineage>
</organism>
<evidence type="ECO:0000313" key="10">
    <source>
        <dbReference type="Proteomes" id="UP000639643"/>
    </source>
</evidence>
<dbReference type="Pfam" id="PF00067">
    <property type="entry name" value="p450"/>
    <property type="match status" value="1"/>
</dbReference>
<protein>
    <submittedName>
        <fullName evidence="9">p450 monooxygenase</fullName>
    </submittedName>
</protein>
<dbReference type="SUPFAM" id="SSF48264">
    <property type="entry name" value="Cytochrome P450"/>
    <property type="match status" value="1"/>
</dbReference>
<dbReference type="GO" id="GO:0004497">
    <property type="term" value="F:monooxygenase activity"/>
    <property type="evidence" value="ECO:0007669"/>
    <property type="project" value="UniProtKB-KW"/>
</dbReference>
<dbReference type="InterPro" id="IPR017972">
    <property type="entry name" value="Cyt_P450_CS"/>
</dbReference>
<evidence type="ECO:0000256" key="7">
    <source>
        <dbReference type="ARBA" id="ARBA00023033"/>
    </source>
</evidence>
<evidence type="ECO:0000256" key="3">
    <source>
        <dbReference type="ARBA" id="ARBA00022617"/>
    </source>
</evidence>
<keyword evidence="7 8" id="KW-0503">Monooxygenase</keyword>
<keyword evidence="3 8" id="KW-0349">Heme</keyword>
<dbReference type="AlphaFoldDB" id="A0A8H6MTE1"/>
<dbReference type="EMBL" id="WIGM01000929">
    <property type="protein sequence ID" value="KAF6808442.1"/>
    <property type="molecule type" value="Genomic_DNA"/>
</dbReference>
<keyword evidence="5 8" id="KW-0560">Oxidoreductase</keyword>